<comment type="caution">
    <text evidence="7">The sequence shown here is derived from an EMBL/GenBank/DDBJ whole genome shotgun (WGS) entry which is preliminary data.</text>
</comment>
<dbReference type="OrthoDB" id="9785995at2"/>
<evidence type="ECO:0000256" key="2">
    <source>
        <dbReference type="ARBA" id="ARBA00022490"/>
    </source>
</evidence>
<feature type="binding site" evidence="6">
    <location>
        <position position="202"/>
    </location>
    <ligand>
        <name>S-adenosyl-L-methionine</name>
        <dbReference type="ChEBI" id="CHEBI:59789"/>
    </ligand>
</feature>
<dbReference type="InterPro" id="IPR050078">
    <property type="entry name" value="Ribosomal_L11_MeTrfase_PrmA"/>
</dbReference>
<keyword evidence="4 6" id="KW-0808">Transferase</keyword>
<organism evidence="7 8">
    <name type="scientific">Pectinatus cerevisiiphilus</name>
    <dbReference type="NCBI Taxonomy" id="86956"/>
    <lineage>
        <taxon>Bacteria</taxon>
        <taxon>Bacillati</taxon>
        <taxon>Bacillota</taxon>
        <taxon>Negativicutes</taxon>
        <taxon>Selenomonadales</taxon>
        <taxon>Selenomonadaceae</taxon>
        <taxon>Pectinatus</taxon>
    </lineage>
</organism>
<comment type="catalytic activity">
    <reaction evidence="6">
        <text>L-lysyl-[protein] + 3 S-adenosyl-L-methionine = N(6),N(6),N(6)-trimethyl-L-lysyl-[protein] + 3 S-adenosyl-L-homocysteine + 3 H(+)</text>
        <dbReference type="Rhea" id="RHEA:54192"/>
        <dbReference type="Rhea" id="RHEA-COMP:9752"/>
        <dbReference type="Rhea" id="RHEA-COMP:13826"/>
        <dbReference type="ChEBI" id="CHEBI:15378"/>
        <dbReference type="ChEBI" id="CHEBI:29969"/>
        <dbReference type="ChEBI" id="CHEBI:57856"/>
        <dbReference type="ChEBI" id="CHEBI:59789"/>
        <dbReference type="ChEBI" id="CHEBI:61961"/>
    </reaction>
</comment>
<dbReference type="GO" id="GO:0016279">
    <property type="term" value="F:protein-lysine N-methyltransferase activity"/>
    <property type="evidence" value="ECO:0007669"/>
    <property type="project" value="RHEA"/>
</dbReference>
<dbReference type="EMBL" id="SMAA01000013">
    <property type="protein sequence ID" value="TCS77815.1"/>
    <property type="molecule type" value="Genomic_DNA"/>
</dbReference>
<dbReference type="GO" id="GO:0005840">
    <property type="term" value="C:ribosome"/>
    <property type="evidence" value="ECO:0007669"/>
    <property type="project" value="UniProtKB-KW"/>
</dbReference>
<accession>A0A4R3K524</accession>
<dbReference type="Pfam" id="PF06325">
    <property type="entry name" value="PrmA"/>
    <property type="match status" value="1"/>
</dbReference>
<sequence length="312" mass="34932">MDWLQISIRTSHEAMDLIASIFDDLGANGVAMEDPAIVNDYINSKLWDYTDIPVQKNTEVVVVNAWLPKDHLLDSRLKALNGRIEKLSQTVNTAPCETMFSDIKEEDWANSWKKYFHPSKIGKRIVVKPSWEEYTKKENEIVVELDPGCAFGTGTHPTTTMCIQFMEEYLKPQTRLFDVGTGSGILAICAAKLGVKNIQAADYDNVAVKVAKANIEENNVENVIKCFQSDLLKNFTGKADFISANIIADIVLRLFADLSKKLTKNGIFLASGIIKERLDDIKAAAAKHNMQIVDMKEKGGWVALIIKYREDS</sequence>
<dbReference type="RefSeq" id="WP_132550567.1">
    <property type="nucleotide sequence ID" value="NZ_SMAA01000013.1"/>
</dbReference>
<dbReference type="PIRSF" id="PIRSF000401">
    <property type="entry name" value="RPL11_MTase"/>
    <property type="match status" value="1"/>
</dbReference>
<dbReference type="Proteomes" id="UP000295188">
    <property type="component" value="Unassembled WGS sequence"/>
</dbReference>
<proteinExistence type="inferred from homology"/>
<keyword evidence="5 6" id="KW-0949">S-adenosyl-L-methionine</keyword>
<dbReference type="Gene3D" id="3.40.50.150">
    <property type="entry name" value="Vaccinia Virus protein VP39"/>
    <property type="match status" value="1"/>
</dbReference>
<dbReference type="HAMAP" id="MF_00735">
    <property type="entry name" value="Methyltr_PrmA"/>
    <property type="match status" value="1"/>
</dbReference>
<keyword evidence="8" id="KW-1185">Reference proteome</keyword>
<feature type="binding site" evidence="6">
    <location>
        <position position="245"/>
    </location>
    <ligand>
        <name>S-adenosyl-L-methionine</name>
        <dbReference type="ChEBI" id="CHEBI:59789"/>
    </ligand>
</feature>
<evidence type="ECO:0000313" key="7">
    <source>
        <dbReference type="EMBL" id="TCS77815.1"/>
    </source>
</evidence>
<dbReference type="EC" id="2.1.1.-" evidence="6"/>
<evidence type="ECO:0000256" key="1">
    <source>
        <dbReference type="ARBA" id="ARBA00009741"/>
    </source>
</evidence>
<dbReference type="InterPro" id="IPR004498">
    <property type="entry name" value="Ribosomal_PrmA_MeTrfase"/>
</dbReference>
<dbReference type="PANTHER" id="PTHR43648:SF1">
    <property type="entry name" value="ELECTRON TRANSFER FLAVOPROTEIN BETA SUBUNIT LYSINE METHYLTRANSFERASE"/>
    <property type="match status" value="1"/>
</dbReference>
<dbReference type="AlphaFoldDB" id="A0A4R3K524"/>
<dbReference type="GO" id="GO:0005737">
    <property type="term" value="C:cytoplasm"/>
    <property type="evidence" value="ECO:0007669"/>
    <property type="project" value="UniProtKB-SubCell"/>
</dbReference>
<evidence type="ECO:0000256" key="5">
    <source>
        <dbReference type="ARBA" id="ARBA00022691"/>
    </source>
</evidence>
<evidence type="ECO:0000256" key="3">
    <source>
        <dbReference type="ARBA" id="ARBA00022603"/>
    </source>
</evidence>
<feature type="binding site" evidence="6">
    <location>
        <position position="159"/>
    </location>
    <ligand>
        <name>S-adenosyl-L-methionine</name>
        <dbReference type="ChEBI" id="CHEBI:59789"/>
    </ligand>
</feature>
<dbReference type="NCBIfam" id="TIGR00406">
    <property type="entry name" value="prmA"/>
    <property type="match status" value="1"/>
</dbReference>
<evidence type="ECO:0000256" key="6">
    <source>
        <dbReference type="HAMAP-Rule" id="MF_00735"/>
    </source>
</evidence>
<dbReference type="GO" id="GO:0032259">
    <property type="term" value="P:methylation"/>
    <property type="evidence" value="ECO:0007669"/>
    <property type="project" value="UniProtKB-KW"/>
</dbReference>
<protein>
    <recommendedName>
        <fullName evidence="6">Ribosomal protein L11 methyltransferase</fullName>
        <shortName evidence="6">L11 Mtase</shortName>
        <ecNumber evidence="6">2.1.1.-</ecNumber>
    </recommendedName>
</protein>
<keyword evidence="7" id="KW-0687">Ribonucleoprotein</keyword>
<dbReference type="PANTHER" id="PTHR43648">
    <property type="entry name" value="ELECTRON TRANSFER FLAVOPROTEIN BETA SUBUNIT LYSINE METHYLTRANSFERASE"/>
    <property type="match status" value="1"/>
</dbReference>
<name>A0A4R3K524_9FIRM</name>
<dbReference type="SUPFAM" id="SSF53335">
    <property type="entry name" value="S-adenosyl-L-methionine-dependent methyltransferases"/>
    <property type="match status" value="1"/>
</dbReference>
<dbReference type="InterPro" id="IPR029063">
    <property type="entry name" value="SAM-dependent_MTases_sf"/>
</dbReference>
<reference evidence="7 8" key="1">
    <citation type="submission" date="2019-03" db="EMBL/GenBank/DDBJ databases">
        <title>Genomic Encyclopedia of Type Strains, Phase IV (KMG-IV): sequencing the most valuable type-strain genomes for metagenomic binning, comparative biology and taxonomic classification.</title>
        <authorList>
            <person name="Goeker M."/>
        </authorList>
    </citation>
    <scope>NUCLEOTIDE SEQUENCE [LARGE SCALE GENOMIC DNA]</scope>
    <source>
        <strain evidence="7 8">DSM 20467</strain>
    </source>
</reference>
<comment type="function">
    <text evidence="6">Methylates ribosomal protein L11.</text>
</comment>
<keyword evidence="2 6" id="KW-0963">Cytoplasm</keyword>
<feature type="binding site" evidence="6">
    <location>
        <position position="180"/>
    </location>
    <ligand>
        <name>S-adenosyl-L-methionine</name>
        <dbReference type="ChEBI" id="CHEBI:59789"/>
    </ligand>
</feature>
<gene>
    <name evidence="6" type="primary">prmA</name>
    <name evidence="7" type="ORF">EDC37_11353</name>
</gene>
<keyword evidence="7" id="KW-0689">Ribosomal protein</keyword>
<dbReference type="CDD" id="cd02440">
    <property type="entry name" value="AdoMet_MTases"/>
    <property type="match status" value="1"/>
</dbReference>
<comment type="similarity">
    <text evidence="1 6">Belongs to the methyltransferase superfamily. PrmA family.</text>
</comment>
<comment type="subcellular location">
    <subcellularLocation>
        <location evidence="6">Cytoplasm</location>
    </subcellularLocation>
</comment>
<evidence type="ECO:0000313" key="8">
    <source>
        <dbReference type="Proteomes" id="UP000295188"/>
    </source>
</evidence>
<keyword evidence="3 6" id="KW-0489">Methyltransferase</keyword>
<evidence type="ECO:0000256" key="4">
    <source>
        <dbReference type="ARBA" id="ARBA00022679"/>
    </source>
</evidence>